<evidence type="ECO:0000313" key="3">
    <source>
        <dbReference type="EMBL" id="KAK9215471.1"/>
    </source>
</evidence>
<evidence type="ECO:0000259" key="2">
    <source>
        <dbReference type="PROSITE" id="PS50994"/>
    </source>
</evidence>
<name>A0AAP0ML37_9ROSI</name>
<dbReference type="Proteomes" id="UP001428341">
    <property type="component" value="Unassembled WGS sequence"/>
</dbReference>
<dbReference type="InterPro" id="IPR013103">
    <property type="entry name" value="RVT_2"/>
</dbReference>
<dbReference type="SUPFAM" id="SSF53098">
    <property type="entry name" value="Ribonuclease H-like"/>
    <property type="match status" value="1"/>
</dbReference>
<evidence type="ECO:0000256" key="1">
    <source>
        <dbReference type="SAM" id="MobiDB-lite"/>
    </source>
</evidence>
<feature type="compositionally biased region" description="Low complexity" evidence="1">
    <location>
        <begin position="306"/>
        <end position="317"/>
    </location>
</feature>
<dbReference type="GO" id="GO:0015074">
    <property type="term" value="P:DNA integration"/>
    <property type="evidence" value="ECO:0007669"/>
    <property type="project" value="InterPro"/>
</dbReference>
<accession>A0AAP0ML37</accession>
<proteinExistence type="predicted"/>
<protein>
    <recommendedName>
        <fullName evidence="2">Integrase catalytic domain-containing protein</fullName>
    </recommendedName>
</protein>
<feature type="region of interest" description="Disordered" evidence="1">
    <location>
        <begin position="107"/>
        <end position="129"/>
    </location>
</feature>
<sequence>MFATFLIEFDGELQVLRVSPHCCVLKLDRSKVNWFQVDNLSNLSLFIEDETSNVSIISDPMEEESGHLANTILCLVSVKLTSQNYLVWKSQVLPLIQSLDLEHHINDAGTPSSQGNDDRRYFESNHRPSKRKRCLAVHRGADASGNQRARVLVKGSWLKDSLYSLKRGSLKLEDFLKKFKGICNNLTAIGKPLFDEDKVFQLARALGPKYANFKTAMLTKPPYPSMKEFTIALYNHEQTVMVSKEEEGNKHTDPNYAFFGQRGRGKNYKGARGRGHSQNNGGRGNKNNQYSWANNNQTQPTYGQRSQKPPQQPSQMPKTDEIKQKQKEMPCTISCQICGKNNHSSTVCHHRYDYYRPKDEVPQALAAINIEDPTDQQFYTDSGATAYMTNTTGNLVQYSPYVGYDEIYNKENQVLAKGRRKGNFYALEEVHAAALSAIKGNSEEKIKIFQSDGGGEFSSIAFISHLEKCGIIRQVSCPYTPEQNGIAKRKHRHIVETALTMMYHASLPMHLWVEAFLTAIYLINKMPLSTLGMKSPYQTLLKKLPDYNGLKVFRLQEIEREQKSQQDVVYNDDIEVHPKSPIVHEEVSNNILVSHEHSATDRDVTQIPPEHVRNHEDIIFEIINSLSSQFALKDLGDLSYFLGIEVKKFTKGLFLSQSKYTKDILARVDMQDCTSIRTPIATSSTAFIDDDEPVDATEYRGLVGSLQYLTFTRRDITHVGNRACQHFQAPNKAHMRAVKRILRYLKGTIHYSLQFLSQSSLTLNGFSYSDWAGCSVTRQSTIGYSIYLGANLDIGLPMTRTPLLLGDNMSALHLTKNSLFHARTKHIEIGYHFVREKVAQGSLDIKHVPSHQQMADVFTKPLSKQPFLTLRHKLGVHCIDLPSLKGADKNEANMVIAYLTKIISTMLSQQHHQRKSNTDFQSIKDSLLDCT</sequence>
<dbReference type="Pfam" id="PF14223">
    <property type="entry name" value="Retrotran_gag_2"/>
    <property type="match status" value="1"/>
</dbReference>
<dbReference type="Pfam" id="PF07727">
    <property type="entry name" value="RVT_2"/>
    <property type="match status" value="1"/>
</dbReference>
<feature type="compositionally biased region" description="Basic residues" evidence="1">
    <location>
        <begin position="263"/>
        <end position="275"/>
    </location>
</feature>
<dbReference type="InterPro" id="IPR012337">
    <property type="entry name" value="RNaseH-like_sf"/>
</dbReference>
<dbReference type="InterPro" id="IPR001584">
    <property type="entry name" value="Integrase_cat-core"/>
</dbReference>
<comment type="caution">
    <text evidence="3">The sequence shown here is derived from an EMBL/GenBank/DDBJ whole genome shotgun (WGS) entry which is preliminary data.</text>
</comment>
<feature type="domain" description="Integrase catalytic" evidence="2">
    <location>
        <begin position="369"/>
        <end position="544"/>
    </location>
</feature>
<keyword evidence="4" id="KW-1185">Reference proteome</keyword>
<feature type="compositionally biased region" description="Basic and acidic residues" evidence="1">
    <location>
        <begin position="116"/>
        <end position="126"/>
    </location>
</feature>
<dbReference type="Gene3D" id="3.30.420.10">
    <property type="entry name" value="Ribonuclease H-like superfamily/Ribonuclease H"/>
    <property type="match status" value="1"/>
</dbReference>
<dbReference type="PANTHER" id="PTHR11439:SF455">
    <property type="entry name" value="RLK (RECEPTOR-LIKE PROTEIN KINASE) 8, PUTATIVE-RELATED"/>
    <property type="match status" value="1"/>
</dbReference>
<feature type="compositionally biased region" description="Basic and acidic residues" evidence="1">
    <location>
        <begin position="243"/>
        <end position="253"/>
    </location>
</feature>
<dbReference type="EMBL" id="JBCGBO010000003">
    <property type="protein sequence ID" value="KAK9215471.1"/>
    <property type="molecule type" value="Genomic_DNA"/>
</dbReference>
<feature type="region of interest" description="Disordered" evidence="1">
    <location>
        <begin position="243"/>
        <end position="325"/>
    </location>
</feature>
<evidence type="ECO:0000313" key="4">
    <source>
        <dbReference type="Proteomes" id="UP001428341"/>
    </source>
</evidence>
<dbReference type="InterPro" id="IPR043502">
    <property type="entry name" value="DNA/RNA_pol_sf"/>
</dbReference>
<dbReference type="AlphaFoldDB" id="A0AAP0ML37"/>
<gene>
    <name evidence="3" type="ORF">WN944_007476</name>
</gene>
<dbReference type="GO" id="GO:0003676">
    <property type="term" value="F:nucleic acid binding"/>
    <property type="evidence" value="ECO:0007669"/>
    <property type="project" value="InterPro"/>
</dbReference>
<dbReference type="CDD" id="cd09272">
    <property type="entry name" value="RNase_HI_RT_Ty1"/>
    <property type="match status" value="1"/>
</dbReference>
<feature type="compositionally biased region" description="Polar residues" evidence="1">
    <location>
        <begin position="289"/>
        <end position="305"/>
    </location>
</feature>
<dbReference type="SUPFAM" id="SSF56672">
    <property type="entry name" value="DNA/RNA polymerases"/>
    <property type="match status" value="1"/>
</dbReference>
<dbReference type="InterPro" id="IPR036397">
    <property type="entry name" value="RNaseH_sf"/>
</dbReference>
<dbReference type="PANTHER" id="PTHR11439">
    <property type="entry name" value="GAG-POL-RELATED RETROTRANSPOSON"/>
    <property type="match status" value="1"/>
</dbReference>
<reference evidence="3 4" key="1">
    <citation type="submission" date="2024-05" db="EMBL/GenBank/DDBJ databases">
        <title>Haplotype-resolved chromosome-level genome assembly of Huyou (Citrus changshanensis).</title>
        <authorList>
            <person name="Miao C."/>
            <person name="Chen W."/>
            <person name="Wu Y."/>
            <person name="Wang L."/>
            <person name="Zhao S."/>
            <person name="Grierson D."/>
            <person name="Xu C."/>
            <person name="Chen K."/>
        </authorList>
    </citation>
    <scope>NUCLEOTIDE SEQUENCE [LARGE SCALE GENOMIC DNA]</scope>
    <source>
        <strain evidence="3">01-14</strain>
        <tissue evidence="3">Leaf</tissue>
    </source>
</reference>
<organism evidence="3 4">
    <name type="scientific">Citrus x changshan-huyou</name>
    <dbReference type="NCBI Taxonomy" id="2935761"/>
    <lineage>
        <taxon>Eukaryota</taxon>
        <taxon>Viridiplantae</taxon>
        <taxon>Streptophyta</taxon>
        <taxon>Embryophyta</taxon>
        <taxon>Tracheophyta</taxon>
        <taxon>Spermatophyta</taxon>
        <taxon>Magnoliopsida</taxon>
        <taxon>eudicotyledons</taxon>
        <taxon>Gunneridae</taxon>
        <taxon>Pentapetalae</taxon>
        <taxon>rosids</taxon>
        <taxon>malvids</taxon>
        <taxon>Sapindales</taxon>
        <taxon>Rutaceae</taxon>
        <taxon>Aurantioideae</taxon>
        <taxon>Citrus</taxon>
    </lineage>
</organism>
<dbReference type="PROSITE" id="PS50994">
    <property type="entry name" value="INTEGRASE"/>
    <property type="match status" value="1"/>
</dbReference>